<keyword evidence="1" id="KW-0969">Cilium</keyword>
<sequence>MRKELLKLSASAPNWWKMPETSVEAAERFDTKHRARSARADQLCILSRKATSPRDALALKFDEALFAVRTNRYFELRAVAPAEKVIPRARRPKEGKVIEPKPFDVYKSIWEPRRKDADSRDVYDTDEVEFNRFSIDWEELLRLGITKLILMHDDGGDDGVEDEDGDGIPDEVEDVGMVLWKIHDVLSSIYTYYSIQSGSISDGIGLNAWTDFTDDFNLVSKTSQFCQRKDVDLIFIEVNAKSKLAAREIKKQPSTRELAVDGGGELSLSRLEFYQALVRLAICKYVKGGEIPDVSDAVERLVSTDIMNRAIALEMVVVDTRTEIGKRRDAMIQFQGFMEALCRASTLKALPTAAELKAAGCDNAPQWIEENHDKYMAILSTRGTPWGIDPVRPVEESLQMVLDIVHHAVAKTTSSAQAGDISVRSRVVSTEQAMRFVTKLKGRG</sequence>
<keyword evidence="1" id="KW-0966">Cell projection</keyword>
<comment type="caution">
    <text evidence="1">The sequence shown here is derived from an EMBL/GenBank/DDBJ whole genome shotgun (WGS) entry which is preliminary data.</text>
</comment>
<protein>
    <submittedName>
        <fullName evidence="1">Flagellar associated protein</fullName>
    </submittedName>
</protein>
<name>A0A0M0JAT5_9EUKA</name>
<reference evidence="2" key="1">
    <citation type="journal article" date="2015" name="PLoS Genet.">
        <title>Genome Sequence and Transcriptome Analyses of Chrysochromulina tobin: Metabolic Tools for Enhanced Algal Fitness in the Prominent Order Prymnesiales (Haptophyceae).</title>
        <authorList>
            <person name="Hovde B.T."/>
            <person name="Deodato C.R."/>
            <person name="Hunsperger H.M."/>
            <person name="Ryken S.A."/>
            <person name="Yost W."/>
            <person name="Jha R.K."/>
            <person name="Patterson J."/>
            <person name="Monnat R.J. Jr."/>
            <person name="Barlow S.B."/>
            <person name="Starkenburg S.R."/>
            <person name="Cattolico R.A."/>
        </authorList>
    </citation>
    <scope>NUCLEOTIDE SEQUENCE</scope>
    <source>
        <strain evidence="2">CCMP291</strain>
    </source>
</reference>
<keyword evidence="2" id="KW-1185">Reference proteome</keyword>
<dbReference type="AlphaFoldDB" id="A0A0M0JAT5"/>
<keyword evidence="1" id="KW-0282">Flagellum</keyword>
<evidence type="ECO:0000313" key="2">
    <source>
        <dbReference type="Proteomes" id="UP000037460"/>
    </source>
</evidence>
<proteinExistence type="predicted"/>
<gene>
    <name evidence="1" type="ORF">Ctob_005069</name>
</gene>
<dbReference type="Proteomes" id="UP000037460">
    <property type="component" value="Unassembled WGS sequence"/>
</dbReference>
<accession>A0A0M0JAT5</accession>
<dbReference type="EMBL" id="JWZX01003164">
    <property type="protein sequence ID" value="KOO23709.1"/>
    <property type="molecule type" value="Genomic_DNA"/>
</dbReference>
<evidence type="ECO:0000313" key="1">
    <source>
        <dbReference type="EMBL" id="KOO23709.1"/>
    </source>
</evidence>
<organism evidence="1 2">
    <name type="scientific">Chrysochromulina tobinii</name>
    <dbReference type="NCBI Taxonomy" id="1460289"/>
    <lineage>
        <taxon>Eukaryota</taxon>
        <taxon>Haptista</taxon>
        <taxon>Haptophyta</taxon>
        <taxon>Prymnesiophyceae</taxon>
        <taxon>Prymnesiales</taxon>
        <taxon>Chrysochromulinaceae</taxon>
        <taxon>Chrysochromulina</taxon>
    </lineage>
</organism>